<feature type="transmembrane region" description="Helical" evidence="1">
    <location>
        <begin position="77"/>
        <end position="98"/>
    </location>
</feature>
<reference evidence="2 3" key="1">
    <citation type="submission" date="2020-01" db="EMBL/GenBank/DDBJ databases">
        <title>Genome sequencing of strain KACC 21507.</title>
        <authorList>
            <person name="Heo J."/>
            <person name="Kim S.-J."/>
            <person name="Kim J.-S."/>
            <person name="Hong S.-B."/>
            <person name="Kwon S.-W."/>
        </authorList>
    </citation>
    <scope>NUCLEOTIDE SEQUENCE [LARGE SCALE GENOMIC DNA]</scope>
    <source>
        <strain evidence="2 3">KACC 21507</strain>
    </source>
</reference>
<organism evidence="2 3">
    <name type="scientific">Aristophania vespae</name>
    <dbReference type="NCBI Taxonomy" id="2697033"/>
    <lineage>
        <taxon>Bacteria</taxon>
        <taxon>Pseudomonadati</taxon>
        <taxon>Pseudomonadota</taxon>
        <taxon>Alphaproteobacteria</taxon>
        <taxon>Acetobacterales</taxon>
        <taxon>Acetobacteraceae</taxon>
        <taxon>Aristophania</taxon>
    </lineage>
</organism>
<dbReference type="KEGG" id="bomb:GT348_00350"/>
<protein>
    <submittedName>
        <fullName evidence="2">AbrB family transcriptional regulator</fullName>
    </submittedName>
</protein>
<keyword evidence="1" id="KW-0472">Membrane</keyword>
<proteinExistence type="predicted"/>
<feature type="transmembrane region" description="Helical" evidence="1">
    <location>
        <begin position="201"/>
        <end position="218"/>
    </location>
</feature>
<gene>
    <name evidence="2" type="ORF">GT348_00350</name>
</gene>
<dbReference type="InterPro" id="IPR007820">
    <property type="entry name" value="AbrB_fam"/>
</dbReference>
<dbReference type="RefSeq" id="WP_160618057.1">
    <property type="nucleotide sequence ID" value="NZ_CP047652.1"/>
</dbReference>
<dbReference type="GO" id="GO:0010468">
    <property type="term" value="P:regulation of gene expression"/>
    <property type="evidence" value="ECO:0007669"/>
    <property type="project" value="InterPro"/>
</dbReference>
<feature type="transmembrane region" description="Helical" evidence="1">
    <location>
        <begin position="225"/>
        <end position="245"/>
    </location>
</feature>
<feature type="transmembrane region" description="Helical" evidence="1">
    <location>
        <begin position="136"/>
        <end position="157"/>
    </location>
</feature>
<dbReference type="PANTHER" id="PTHR38457">
    <property type="entry name" value="REGULATOR ABRB-RELATED"/>
    <property type="match status" value="1"/>
</dbReference>
<evidence type="ECO:0000256" key="1">
    <source>
        <dbReference type="SAM" id="Phobius"/>
    </source>
</evidence>
<dbReference type="Proteomes" id="UP000463975">
    <property type="component" value="Chromosome"/>
</dbReference>
<keyword evidence="1" id="KW-1133">Transmembrane helix</keyword>
<name>A0A6P1NBX1_9PROT</name>
<dbReference type="PIRSF" id="PIRSF038991">
    <property type="entry name" value="Protein_AbrB"/>
    <property type="match status" value="1"/>
</dbReference>
<dbReference type="PANTHER" id="PTHR38457:SF1">
    <property type="entry name" value="REGULATOR ABRB-RELATED"/>
    <property type="match status" value="1"/>
</dbReference>
<evidence type="ECO:0000313" key="3">
    <source>
        <dbReference type="Proteomes" id="UP000463975"/>
    </source>
</evidence>
<keyword evidence="1" id="KW-0812">Transmembrane</keyword>
<dbReference type="Pfam" id="PF05145">
    <property type="entry name" value="AbrB"/>
    <property type="match status" value="1"/>
</dbReference>
<dbReference type="EMBL" id="CP047652">
    <property type="protein sequence ID" value="QHI94979.1"/>
    <property type="molecule type" value="Genomic_DNA"/>
</dbReference>
<accession>A0A6P1NBX1</accession>
<dbReference type="AlphaFoldDB" id="A0A6P1NBX1"/>
<feature type="transmembrane region" description="Helical" evidence="1">
    <location>
        <begin position="105"/>
        <end position="130"/>
    </location>
</feature>
<dbReference type="GO" id="GO:0016020">
    <property type="term" value="C:membrane"/>
    <property type="evidence" value="ECO:0007669"/>
    <property type="project" value="InterPro"/>
</dbReference>
<keyword evidence="3" id="KW-1185">Reference proteome</keyword>
<feature type="transmembrane region" description="Helical" evidence="1">
    <location>
        <begin position="334"/>
        <end position="354"/>
    </location>
</feature>
<feature type="transmembrane region" description="Helical" evidence="1">
    <location>
        <begin position="164"/>
        <end position="185"/>
    </location>
</feature>
<dbReference type="NCBIfam" id="TIGR03082">
    <property type="entry name" value="Gneg_AbrB_dup"/>
    <property type="match status" value="1"/>
</dbReference>
<feature type="transmembrane region" description="Helical" evidence="1">
    <location>
        <begin position="32"/>
        <end position="65"/>
    </location>
</feature>
<dbReference type="InterPro" id="IPR017516">
    <property type="entry name" value="AbrB_dup"/>
</dbReference>
<evidence type="ECO:0000313" key="2">
    <source>
        <dbReference type="EMBL" id="QHI94979.1"/>
    </source>
</evidence>
<sequence length="372" mass="39568">METPKNRQGGSDNIFLPKLAQARKISLRWICLLALSAILIGVFLAIHLAAGLMLGPMIAAIIMAIRGKNVTISRPVFALSQAVLACLVVSSLNMTVLIDIAHNWWLMLFSVFSVIIVSFATGAALAWFGVMPGTTALWGSSPGGASTMMLICGSFGADPRLAAFMLYFRVILVAFATSIVAWLVSAGHNIPYLPPVPKGDLLPTLIFVVVTGLISTRIKFPAAPLLLTMVIGAVIQLSGLFAISTPQWMRIPAYLIIGWSIGLRFTLPVLQHAMRALPAVIFSSTILVGTCALIAIPVAKLAHIDLLSAYLATSPGGLDTVIIISAGAPVDLPFIISLQTARLLAVLALGPLIAKPVGRWLENHSPKRKTSR</sequence>
<feature type="transmembrane region" description="Helical" evidence="1">
    <location>
        <begin position="277"/>
        <end position="299"/>
    </location>
</feature>